<sequence length="44" mass="5062">MIGYTKINALILGVRQNTKIHDEFWLQARKQKVAATVLIQIPLQ</sequence>
<accession>A0AAU9QVK3</accession>
<dbReference type="Proteomes" id="UP001295462">
    <property type="component" value="Unassembled WGS sequence"/>
</dbReference>
<comment type="caution">
    <text evidence="1">The sequence shown here is derived from an EMBL/GenBank/DDBJ whole genome shotgun (WGS) entry which is preliminary data.</text>
</comment>
<protein>
    <submittedName>
        <fullName evidence="1">Uncharacterized protein</fullName>
    </submittedName>
</protein>
<organism evidence="1 2">
    <name type="scientific">Vibrio jasicida</name>
    <dbReference type="NCBI Taxonomy" id="766224"/>
    <lineage>
        <taxon>Bacteria</taxon>
        <taxon>Pseudomonadati</taxon>
        <taxon>Pseudomonadota</taxon>
        <taxon>Gammaproteobacteria</taxon>
        <taxon>Vibrionales</taxon>
        <taxon>Vibrionaceae</taxon>
        <taxon>Vibrio</taxon>
    </lineage>
</organism>
<evidence type="ECO:0000313" key="1">
    <source>
        <dbReference type="EMBL" id="CAH1601538.1"/>
    </source>
</evidence>
<reference evidence="1" key="1">
    <citation type="submission" date="2022-01" db="EMBL/GenBank/DDBJ databases">
        <authorList>
            <person name="Lagorce A."/>
        </authorList>
    </citation>
    <scope>NUCLEOTIDE SEQUENCE</scope>
    <source>
        <strain evidence="1">Th15_F1_A12</strain>
    </source>
</reference>
<proteinExistence type="predicted"/>
<evidence type="ECO:0000313" key="2">
    <source>
        <dbReference type="Proteomes" id="UP001295462"/>
    </source>
</evidence>
<dbReference type="EMBL" id="CAKMUD010000105">
    <property type="protein sequence ID" value="CAH1601538.1"/>
    <property type="molecule type" value="Genomic_DNA"/>
</dbReference>
<dbReference type="AlphaFoldDB" id="A0AAU9QVK3"/>
<name>A0AAU9QVK3_9VIBR</name>
<gene>
    <name evidence="1" type="ORF">THF1A12_50092</name>
</gene>